<feature type="domain" description="NAC" evidence="6">
    <location>
        <begin position="8"/>
        <end position="149"/>
    </location>
</feature>
<organism evidence="7 8">
    <name type="scientific">Morella rubra</name>
    <name type="common">Chinese bayberry</name>
    <dbReference type="NCBI Taxonomy" id="262757"/>
    <lineage>
        <taxon>Eukaryota</taxon>
        <taxon>Viridiplantae</taxon>
        <taxon>Streptophyta</taxon>
        <taxon>Embryophyta</taxon>
        <taxon>Tracheophyta</taxon>
        <taxon>Spermatophyta</taxon>
        <taxon>Magnoliopsida</taxon>
        <taxon>eudicotyledons</taxon>
        <taxon>Gunneridae</taxon>
        <taxon>Pentapetalae</taxon>
        <taxon>rosids</taxon>
        <taxon>fabids</taxon>
        <taxon>Fagales</taxon>
        <taxon>Myricaceae</taxon>
        <taxon>Morella</taxon>
    </lineage>
</organism>
<evidence type="ECO:0000256" key="1">
    <source>
        <dbReference type="ARBA" id="ARBA00023015"/>
    </source>
</evidence>
<evidence type="ECO:0000256" key="2">
    <source>
        <dbReference type="ARBA" id="ARBA00023125"/>
    </source>
</evidence>
<dbReference type="GO" id="GO:0006355">
    <property type="term" value="P:regulation of DNA-templated transcription"/>
    <property type="evidence" value="ECO:0007669"/>
    <property type="project" value="InterPro"/>
</dbReference>
<dbReference type="SUPFAM" id="SSF101941">
    <property type="entry name" value="NAC domain"/>
    <property type="match status" value="1"/>
</dbReference>
<feature type="region of interest" description="Disordered" evidence="5">
    <location>
        <begin position="152"/>
        <end position="171"/>
    </location>
</feature>
<keyword evidence="2" id="KW-0238">DNA-binding</keyword>
<evidence type="ECO:0000313" key="7">
    <source>
        <dbReference type="EMBL" id="KAB1228254.1"/>
    </source>
</evidence>
<dbReference type="InterPro" id="IPR036093">
    <property type="entry name" value="NAC_dom_sf"/>
</dbReference>
<reference evidence="7 8" key="1">
    <citation type="journal article" date="2019" name="Plant Biotechnol. J.">
        <title>The red bayberry genome and genetic basis of sex determination.</title>
        <authorList>
            <person name="Jia H.M."/>
            <person name="Jia H.J."/>
            <person name="Cai Q.L."/>
            <person name="Wang Y."/>
            <person name="Zhao H.B."/>
            <person name="Yang W.F."/>
            <person name="Wang G.Y."/>
            <person name="Li Y.H."/>
            <person name="Zhan D.L."/>
            <person name="Shen Y.T."/>
            <person name="Niu Q.F."/>
            <person name="Chang L."/>
            <person name="Qiu J."/>
            <person name="Zhao L."/>
            <person name="Xie H.B."/>
            <person name="Fu W.Y."/>
            <person name="Jin J."/>
            <person name="Li X.W."/>
            <person name="Jiao Y."/>
            <person name="Zhou C.C."/>
            <person name="Tu T."/>
            <person name="Chai C.Y."/>
            <person name="Gao J.L."/>
            <person name="Fan L.J."/>
            <person name="van de Weg E."/>
            <person name="Wang J.Y."/>
            <person name="Gao Z.S."/>
        </authorList>
    </citation>
    <scope>NUCLEOTIDE SEQUENCE [LARGE SCALE GENOMIC DNA]</scope>
    <source>
        <tissue evidence="7">Leaves</tissue>
    </source>
</reference>
<dbReference type="PROSITE" id="PS51005">
    <property type="entry name" value="NAC"/>
    <property type="match status" value="1"/>
</dbReference>
<dbReference type="Pfam" id="PF02365">
    <property type="entry name" value="NAM"/>
    <property type="match status" value="1"/>
</dbReference>
<dbReference type="PANTHER" id="PTHR31744:SF210">
    <property type="entry name" value="NAC DOMAIN-CONTAINING PROTEIN 86-LIKE"/>
    <property type="match status" value="1"/>
</dbReference>
<keyword evidence="8" id="KW-1185">Reference proteome</keyword>
<name>A0A6A1WSV0_9ROSI</name>
<evidence type="ECO:0000256" key="5">
    <source>
        <dbReference type="SAM" id="MobiDB-lite"/>
    </source>
</evidence>
<dbReference type="Gene3D" id="2.170.150.80">
    <property type="entry name" value="NAC domain"/>
    <property type="match status" value="1"/>
</dbReference>
<evidence type="ECO:0000259" key="6">
    <source>
        <dbReference type="PROSITE" id="PS51005"/>
    </source>
</evidence>
<dbReference type="EMBL" id="RXIC02000005">
    <property type="protein sequence ID" value="KAB1228254.1"/>
    <property type="molecule type" value="Genomic_DNA"/>
</dbReference>
<keyword evidence="3" id="KW-0804">Transcription</keyword>
<keyword evidence="1" id="KW-0805">Transcription regulation</keyword>
<dbReference type="PANTHER" id="PTHR31744">
    <property type="entry name" value="PROTEIN CUP-SHAPED COTYLEDON 2-RELATED"/>
    <property type="match status" value="1"/>
</dbReference>
<evidence type="ECO:0000256" key="3">
    <source>
        <dbReference type="ARBA" id="ARBA00023163"/>
    </source>
</evidence>
<accession>A0A6A1WSV0</accession>
<proteinExistence type="predicted"/>
<dbReference type="GO" id="GO:0003677">
    <property type="term" value="F:DNA binding"/>
    <property type="evidence" value="ECO:0007669"/>
    <property type="project" value="UniProtKB-KW"/>
</dbReference>
<sequence length="428" mass="47241">MSGLPLKLPRGFRFSPTDVELIDYLRSKISGDDEEVDFIPEIPFYKWEPWELPGKSSIPTMDPQWFFITQPEPKHRRGNRFNRKTKAGFWKPTGNDRKIMSGSRLIGMKKSLVFYEGRARECKKTSWVTHEYRTDPYQNSFLLCRVFDKRKGPNGAGPSVQSPTTSKSHLDETNSEIALGSVSPSSDATTPVENQSAQDTFPDLEMIEAWLQEPVDSNLSTSLPNTPAVSTPTTAKSSLEEAKSEIAVASVPPALGDGTYNYLPRRCPEKSVAGTTCNTILVIVKMLKEGMNLEKVSPAFPAVFPVTNDVNSSHGGVGLQNGMNENAPYSLEDIISLADLDGNFHNESGGQKDLASGFETPMNIVCSEDNGSCSGSNAEHGQVPWQYWANYPAAYSPECWELVFHNPCYVFPPIEPLGGSSNQILRSI</sequence>
<dbReference type="OrthoDB" id="1646653at2759"/>
<comment type="caution">
    <text evidence="7">The sequence shown here is derived from an EMBL/GenBank/DDBJ whole genome shotgun (WGS) entry which is preliminary data.</text>
</comment>
<protein>
    <submittedName>
        <fullName evidence="7">NAC domain-containing protein 7</fullName>
    </submittedName>
</protein>
<evidence type="ECO:0000256" key="4">
    <source>
        <dbReference type="ARBA" id="ARBA00023242"/>
    </source>
</evidence>
<dbReference type="Proteomes" id="UP000516437">
    <property type="component" value="Unassembled WGS sequence"/>
</dbReference>
<gene>
    <name evidence="7" type="ORF">CJ030_MR7G001981</name>
</gene>
<dbReference type="InterPro" id="IPR003441">
    <property type="entry name" value="NAC-dom"/>
</dbReference>
<evidence type="ECO:0000313" key="8">
    <source>
        <dbReference type="Proteomes" id="UP000516437"/>
    </source>
</evidence>
<dbReference type="AlphaFoldDB" id="A0A6A1WSV0"/>
<keyword evidence="4" id="KW-0539">Nucleus</keyword>